<proteinExistence type="predicted"/>
<protein>
    <submittedName>
        <fullName evidence="2">Uncharacterized protein</fullName>
    </submittedName>
</protein>
<evidence type="ECO:0000256" key="1">
    <source>
        <dbReference type="SAM" id="MobiDB-lite"/>
    </source>
</evidence>
<dbReference type="EMBL" id="JAFEJT020000089">
    <property type="protein sequence ID" value="MCH9277148.1"/>
    <property type="molecule type" value="Genomic_DNA"/>
</dbReference>
<dbReference type="RefSeq" id="WP_241515142.1">
    <property type="nucleotide sequence ID" value="NZ_JAFEJT020000089.1"/>
</dbReference>
<evidence type="ECO:0000313" key="3">
    <source>
        <dbReference type="Proteomes" id="UP000710815"/>
    </source>
</evidence>
<organism evidence="2 3">
    <name type="scientific">Bifidobacterium amazonense</name>
    <dbReference type="NCBI Taxonomy" id="2809027"/>
    <lineage>
        <taxon>Bacteria</taxon>
        <taxon>Bacillati</taxon>
        <taxon>Actinomycetota</taxon>
        <taxon>Actinomycetes</taxon>
        <taxon>Bifidobacteriales</taxon>
        <taxon>Bifidobacteriaceae</taxon>
        <taxon>Bifidobacterium</taxon>
    </lineage>
</organism>
<dbReference type="Proteomes" id="UP000710815">
    <property type="component" value="Unassembled WGS sequence"/>
</dbReference>
<keyword evidence="3" id="KW-1185">Reference proteome</keyword>
<reference evidence="2 3" key="1">
    <citation type="journal article" date="2021" name="Environ. Microbiol.">
        <title>Genetic insights into the dark matter of the mammalian gut microbiota through targeted genome reconstruction.</title>
        <authorList>
            <person name="Lugli G.A."/>
            <person name="Alessandri G."/>
            <person name="Milani C."/>
            <person name="Viappiani A."/>
            <person name="Fontana F."/>
            <person name="Tarracchini C."/>
            <person name="Mancabelli L."/>
            <person name="Argentini C."/>
            <person name="Ruiz L."/>
            <person name="Margolles A."/>
            <person name="van Sinderen D."/>
            <person name="Turroni F."/>
            <person name="Ventura M."/>
        </authorList>
    </citation>
    <scope>NUCLEOTIDE SEQUENCE [LARGE SCALE GENOMIC DNA]</scope>
    <source>
        <strain evidence="2 3">MA1</strain>
    </source>
</reference>
<evidence type="ECO:0000313" key="2">
    <source>
        <dbReference type="EMBL" id="MCH9277148.1"/>
    </source>
</evidence>
<feature type="region of interest" description="Disordered" evidence="1">
    <location>
        <begin position="1"/>
        <end position="28"/>
    </location>
</feature>
<gene>
    <name evidence="2" type="ORF">JS533_012900</name>
</gene>
<accession>A0ABS9VYG9</accession>
<name>A0ABS9VYG9_9BIFI</name>
<reference evidence="2 3" key="2">
    <citation type="journal article" date="2021" name="Syst. Appl. Microbiol.">
        <title>Phylogenetic classification of ten novel species belonging to the genus Bifidobacterium comprising B. phasiani sp. nov., B. pongonis sp. nov., B. saguinibicoloris sp. nov., B. colobi sp. nov., B. simiiventris sp. nov., B. santillanense sp. nov., B. miconis sp. nov., B. amazonense sp. nov., B. pluvialisilvae sp. nov., and B. miconisargentati sp. nov.</title>
        <authorList>
            <person name="Lugli G.A."/>
            <person name="Calvete-Torre I."/>
            <person name="Alessandri G."/>
            <person name="Milani C."/>
            <person name="Turroni F."/>
            <person name="Laiolo P."/>
            <person name="Ossiprandi M.C."/>
            <person name="Margolles A."/>
            <person name="Ruiz L."/>
            <person name="Ventura M."/>
        </authorList>
    </citation>
    <scope>NUCLEOTIDE SEQUENCE [LARGE SCALE GENOMIC DNA]</scope>
    <source>
        <strain evidence="2 3">MA1</strain>
    </source>
</reference>
<feature type="non-terminal residue" evidence="2">
    <location>
        <position position="1"/>
    </location>
</feature>
<sequence length="76" mass="8057">NRQLQDMPEMKPKMVAGGSAGLGQTGPRRSAQVTWTGFGLLWSVSCSSRSIGEVSALSIVVTDFQNVGISTVNPFD</sequence>
<comment type="caution">
    <text evidence="2">The sequence shown here is derived from an EMBL/GenBank/DDBJ whole genome shotgun (WGS) entry which is preliminary data.</text>
</comment>